<dbReference type="RefSeq" id="WP_218469665.1">
    <property type="nucleotide sequence ID" value="NZ_BAABJN010000011.1"/>
</dbReference>
<dbReference type="EMBL" id="CP078145">
    <property type="protein sequence ID" value="QXN88782.1"/>
    <property type="molecule type" value="Genomic_DNA"/>
</dbReference>
<proteinExistence type="predicted"/>
<sequence length="67" mass="7416">MKFKIAFTSVLLLAALLWGVTWLFEHPEVLDSCDQVPCPPDVFTKPTTTPPPGEPYTITQSAYKCCA</sequence>
<evidence type="ECO:0000313" key="2">
    <source>
        <dbReference type="Proteomes" id="UP000694257"/>
    </source>
</evidence>
<protein>
    <recommendedName>
        <fullName evidence="3">Secreted protein</fullName>
    </recommendedName>
</protein>
<organism evidence="1 2">
    <name type="scientific">Nocardia iowensis</name>
    <dbReference type="NCBI Taxonomy" id="204891"/>
    <lineage>
        <taxon>Bacteria</taxon>
        <taxon>Bacillati</taxon>
        <taxon>Actinomycetota</taxon>
        <taxon>Actinomycetes</taxon>
        <taxon>Mycobacteriales</taxon>
        <taxon>Nocardiaceae</taxon>
        <taxon>Nocardia</taxon>
    </lineage>
</organism>
<dbReference type="Proteomes" id="UP000694257">
    <property type="component" value="Chromosome"/>
</dbReference>
<keyword evidence="2" id="KW-1185">Reference proteome</keyword>
<evidence type="ECO:0008006" key="3">
    <source>
        <dbReference type="Google" id="ProtNLM"/>
    </source>
</evidence>
<reference evidence="1 2" key="1">
    <citation type="submission" date="2021-07" db="EMBL/GenBank/DDBJ databases">
        <title>Whole Genome Sequence of Nocardia Iowensis.</title>
        <authorList>
            <person name="Lamm A."/>
            <person name="Collins-Fairclough A.M."/>
            <person name="Bunk B."/>
            <person name="Sproer C."/>
        </authorList>
    </citation>
    <scope>NUCLEOTIDE SEQUENCE [LARGE SCALE GENOMIC DNA]</scope>
    <source>
        <strain evidence="1 2">NRRL 5646</strain>
    </source>
</reference>
<name>A0ABX8RIH8_NOCIO</name>
<evidence type="ECO:0000313" key="1">
    <source>
        <dbReference type="EMBL" id="QXN88782.1"/>
    </source>
</evidence>
<gene>
    <name evidence="1" type="ORF">KV110_24710</name>
</gene>
<accession>A0ABX8RIH8</accession>